<accession>A0A7J7NDK4</accession>
<dbReference type="EMBL" id="JACGCM010002492">
    <property type="protein sequence ID" value="KAF6139454.1"/>
    <property type="molecule type" value="Genomic_DNA"/>
</dbReference>
<sequence>MWQNQIPSKSSFKDSIKALEADIQHANALAAALPKNYDGECLQMRLSYSPLAPFFLLLVEWMDCHCRDNLPSYLGLLHILIYKVHVDGIATMSSHERSATLREFYAVIYPSLQQLEGDLSEMENDKKRSWCTEVCNEKLVEEMTKAPNKNPEGDNECDICMEVCTKIVLPNCGHSMCISCFHDWNMRSQSCPFCRGNLKRVNSKDLWVLTSDGDVIDTATLAKENLRRFYLYVEYLPLLIPDSLFFVHDYMI</sequence>
<proteinExistence type="predicted"/>
<evidence type="ECO:0000313" key="5">
    <source>
        <dbReference type="Proteomes" id="UP000541444"/>
    </source>
</evidence>
<dbReference type="PROSITE" id="PS50089">
    <property type="entry name" value="ZF_RING_2"/>
    <property type="match status" value="1"/>
</dbReference>
<dbReference type="AlphaFoldDB" id="A0A7J7NDK4"/>
<evidence type="ECO:0000259" key="2">
    <source>
        <dbReference type="PROSITE" id="PS50089"/>
    </source>
</evidence>
<dbReference type="GO" id="GO:0061630">
    <property type="term" value="F:ubiquitin protein ligase activity"/>
    <property type="evidence" value="ECO:0007669"/>
    <property type="project" value="TreeGrafter"/>
</dbReference>
<dbReference type="SMART" id="SM00184">
    <property type="entry name" value="RING"/>
    <property type="match status" value="1"/>
</dbReference>
<keyword evidence="1" id="KW-0863">Zinc-finger</keyword>
<dbReference type="GO" id="GO:0008270">
    <property type="term" value="F:zinc ion binding"/>
    <property type="evidence" value="ECO:0007669"/>
    <property type="project" value="UniProtKB-KW"/>
</dbReference>
<evidence type="ECO:0000313" key="4">
    <source>
        <dbReference type="EMBL" id="KAF6165319.1"/>
    </source>
</evidence>
<dbReference type="Gene3D" id="3.30.40.10">
    <property type="entry name" value="Zinc/RING finger domain, C3HC4 (zinc finger)"/>
    <property type="match status" value="1"/>
</dbReference>
<dbReference type="Proteomes" id="UP000541444">
    <property type="component" value="Unassembled WGS sequence"/>
</dbReference>
<dbReference type="SUPFAM" id="SSF57850">
    <property type="entry name" value="RING/U-box"/>
    <property type="match status" value="1"/>
</dbReference>
<dbReference type="InterPro" id="IPR001841">
    <property type="entry name" value="Znf_RING"/>
</dbReference>
<dbReference type="PANTHER" id="PTHR15315">
    <property type="entry name" value="RING FINGER PROTEIN 41, 151"/>
    <property type="match status" value="1"/>
</dbReference>
<dbReference type="GO" id="GO:0016567">
    <property type="term" value="P:protein ubiquitination"/>
    <property type="evidence" value="ECO:0007669"/>
    <property type="project" value="TreeGrafter"/>
</dbReference>
<dbReference type="OrthoDB" id="1630758at2759"/>
<comment type="caution">
    <text evidence="4">The sequence shown here is derived from an EMBL/GenBank/DDBJ whole genome shotgun (WGS) entry which is preliminary data.</text>
</comment>
<dbReference type="Pfam" id="PF13920">
    <property type="entry name" value="zf-C3HC4_3"/>
    <property type="match status" value="1"/>
</dbReference>
<keyword evidence="1" id="KW-0862">Zinc</keyword>
<dbReference type="EMBL" id="JACGCM010000854">
    <property type="protein sequence ID" value="KAF6165319.1"/>
    <property type="molecule type" value="Genomic_DNA"/>
</dbReference>
<protein>
    <recommendedName>
        <fullName evidence="2">RING-type domain-containing protein</fullName>
    </recommendedName>
</protein>
<gene>
    <name evidence="4" type="ORF">GIB67_018763</name>
    <name evidence="3" type="ORF">GIB67_035660</name>
</gene>
<feature type="domain" description="RING-type" evidence="2">
    <location>
        <begin position="157"/>
        <end position="195"/>
    </location>
</feature>
<keyword evidence="5" id="KW-1185">Reference proteome</keyword>
<evidence type="ECO:0000313" key="3">
    <source>
        <dbReference type="EMBL" id="KAF6139454.1"/>
    </source>
</evidence>
<reference evidence="4 5" key="1">
    <citation type="journal article" date="2020" name="IScience">
        <title>Genome Sequencing of the Endangered Kingdonia uniflora (Circaeasteraceae, Ranunculales) Reveals Potential Mechanisms of Evolutionary Specialization.</title>
        <authorList>
            <person name="Sun Y."/>
            <person name="Deng T."/>
            <person name="Zhang A."/>
            <person name="Moore M.J."/>
            <person name="Landis J.B."/>
            <person name="Lin N."/>
            <person name="Zhang H."/>
            <person name="Zhang X."/>
            <person name="Huang J."/>
            <person name="Zhang X."/>
            <person name="Sun H."/>
            <person name="Wang H."/>
        </authorList>
    </citation>
    <scope>NUCLEOTIDE SEQUENCE [LARGE SCALE GENOMIC DNA]</scope>
    <source>
        <strain evidence="4">TB1705</strain>
        <tissue evidence="4">Leaf</tissue>
    </source>
</reference>
<dbReference type="PANTHER" id="PTHR15315:SF22">
    <property type="entry name" value="OS01G0905700 PROTEIN"/>
    <property type="match status" value="1"/>
</dbReference>
<name>A0A7J7NDK4_9MAGN</name>
<organism evidence="4 5">
    <name type="scientific">Kingdonia uniflora</name>
    <dbReference type="NCBI Taxonomy" id="39325"/>
    <lineage>
        <taxon>Eukaryota</taxon>
        <taxon>Viridiplantae</taxon>
        <taxon>Streptophyta</taxon>
        <taxon>Embryophyta</taxon>
        <taxon>Tracheophyta</taxon>
        <taxon>Spermatophyta</taxon>
        <taxon>Magnoliopsida</taxon>
        <taxon>Ranunculales</taxon>
        <taxon>Circaeasteraceae</taxon>
        <taxon>Kingdonia</taxon>
    </lineage>
</organism>
<dbReference type="InterPro" id="IPR013083">
    <property type="entry name" value="Znf_RING/FYVE/PHD"/>
</dbReference>
<keyword evidence="1" id="KW-0479">Metal-binding</keyword>
<evidence type="ECO:0000256" key="1">
    <source>
        <dbReference type="PROSITE-ProRule" id="PRU00175"/>
    </source>
</evidence>